<proteinExistence type="predicted"/>
<feature type="chain" id="PRO_5002824536" evidence="2">
    <location>
        <begin position="25"/>
        <end position="154"/>
    </location>
</feature>
<dbReference type="Proteomes" id="UP000000304">
    <property type="component" value="Chromosome 3R"/>
</dbReference>
<keyword evidence="1" id="KW-0812">Transmembrane</keyword>
<keyword evidence="1" id="KW-1133">Transmembrane helix</keyword>
<evidence type="ECO:0000256" key="2">
    <source>
        <dbReference type="SAM" id="SignalP"/>
    </source>
</evidence>
<keyword evidence="4" id="KW-1185">Reference proteome</keyword>
<protein>
    <submittedName>
        <fullName evidence="3">GD18248</fullName>
    </submittedName>
</protein>
<evidence type="ECO:0000313" key="3">
    <source>
        <dbReference type="EMBL" id="EDX14320.1"/>
    </source>
</evidence>
<evidence type="ECO:0000313" key="4">
    <source>
        <dbReference type="Proteomes" id="UP000000304"/>
    </source>
</evidence>
<feature type="signal peptide" evidence="2">
    <location>
        <begin position="1"/>
        <end position="24"/>
    </location>
</feature>
<sequence length="154" mass="16394">MQIQILLLQMKLAMELELGAGAVAKVAPPTDRPVLWGSCGLARKFVISGSRTCSLSGYEIPQPRSQHIFGIAIIAIIAISVNGGATLTLKMAHHPELDGGTSGGFGYGLSAGNGSGKMIPSAVACSSRLFKFEFLKPLMTSGKELRVWIYEHIH</sequence>
<gene>
    <name evidence="3" type="primary">Dsim\GD18248</name>
    <name evidence="3" type="ORF">Dsim_GD18248</name>
</gene>
<evidence type="ECO:0000256" key="1">
    <source>
        <dbReference type="SAM" id="Phobius"/>
    </source>
</evidence>
<accession>B4QU83</accession>
<dbReference type="AlphaFoldDB" id="B4QU83"/>
<reference evidence="3 4" key="1">
    <citation type="journal article" date="2007" name="Nature">
        <title>Evolution of genes and genomes on the Drosophila phylogeny.</title>
        <authorList>
            <consortium name="Drosophila 12 Genomes Consortium"/>
            <person name="Clark A.G."/>
            <person name="Eisen M.B."/>
            <person name="Smith D.R."/>
            <person name="Bergman C.M."/>
            <person name="Oliver B."/>
            <person name="Markow T.A."/>
            <person name="Kaufman T.C."/>
            <person name="Kellis M."/>
            <person name="Gelbart W."/>
            <person name="Iyer V.N."/>
            <person name="Pollard D.A."/>
            <person name="Sackton T.B."/>
            <person name="Larracuente A.M."/>
            <person name="Singh N.D."/>
            <person name="Abad J.P."/>
            <person name="Abt D.N."/>
            <person name="Adryan B."/>
            <person name="Aguade M."/>
            <person name="Akashi H."/>
            <person name="Anderson W.W."/>
            <person name="Aquadro C.F."/>
            <person name="Ardell D.H."/>
            <person name="Arguello R."/>
            <person name="Artieri C.G."/>
            <person name="Barbash D.A."/>
            <person name="Barker D."/>
            <person name="Barsanti P."/>
            <person name="Batterham P."/>
            <person name="Batzoglou S."/>
            <person name="Begun D."/>
            <person name="Bhutkar A."/>
            <person name="Blanco E."/>
            <person name="Bosak S.A."/>
            <person name="Bradley R.K."/>
            <person name="Brand A.D."/>
            <person name="Brent M.R."/>
            <person name="Brooks A.N."/>
            <person name="Brown R.H."/>
            <person name="Butlin R.K."/>
            <person name="Caggese C."/>
            <person name="Calvi B.R."/>
            <person name="Bernardo de Carvalho A."/>
            <person name="Caspi A."/>
            <person name="Castrezana S."/>
            <person name="Celniker S.E."/>
            <person name="Chang J.L."/>
            <person name="Chapple C."/>
            <person name="Chatterji S."/>
            <person name="Chinwalla A."/>
            <person name="Civetta A."/>
            <person name="Clifton S.W."/>
            <person name="Comeron J.M."/>
            <person name="Costello J.C."/>
            <person name="Coyne J.A."/>
            <person name="Daub J."/>
            <person name="David R.G."/>
            <person name="Delcher A.L."/>
            <person name="Delehaunty K."/>
            <person name="Do C.B."/>
            <person name="Ebling H."/>
            <person name="Edwards K."/>
            <person name="Eickbush T."/>
            <person name="Evans J.D."/>
            <person name="Filipski A."/>
            <person name="Findeiss S."/>
            <person name="Freyhult E."/>
            <person name="Fulton L."/>
            <person name="Fulton R."/>
            <person name="Garcia A.C."/>
            <person name="Gardiner A."/>
            <person name="Garfield D.A."/>
            <person name="Garvin B.E."/>
            <person name="Gibson G."/>
            <person name="Gilbert D."/>
            <person name="Gnerre S."/>
            <person name="Godfrey J."/>
            <person name="Good R."/>
            <person name="Gotea V."/>
            <person name="Gravely B."/>
            <person name="Greenberg A.J."/>
            <person name="Griffiths-Jones S."/>
            <person name="Gross S."/>
            <person name="Guigo R."/>
            <person name="Gustafson E.A."/>
            <person name="Haerty W."/>
            <person name="Hahn M.W."/>
            <person name="Halligan D.L."/>
            <person name="Halpern A.L."/>
            <person name="Halter G.M."/>
            <person name="Han M.V."/>
            <person name="Heger A."/>
            <person name="Hillier L."/>
            <person name="Hinrichs A.S."/>
            <person name="Holmes I."/>
            <person name="Hoskins R.A."/>
            <person name="Hubisz M.J."/>
            <person name="Hultmark D."/>
            <person name="Huntley M.A."/>
            <person name="Jaffe D.B."/>
            <person name="Jagadeeshan S."/>
            <person name="Jeck W.R."/>
            <person name="Johnson J."/>
            <person name="Jones C.D."/>
            <person name="Jordan W.C."/>
            <person name="Karpen G.H."/>
            <person name="Kataoka E."/>
            <person name="Keightley P.D."/>
            <person name="Kheradpour P."/>
            <person name="Kirkness E.F."/>
            <person name="Koerich L.B."/>
            <person name="Kristiansen K."/>
            <person name="Kudrna D."/>
            <person name="Kulathinal R.J."/>
            <person name="Kumar S."/>
            <person name="Kwok R."/>
            <person name="Lander E."/>
            <person name="Langley C.H."/>
            <person name="Lapoint R."/>
            <person name="Lazzaro B.P."/>
            <person name="Lee S.J."/>
            <person name="Levesque L."/>
            <person name="Li R."/>
            <person name="Lin C.F."/>
            <person name="Lin M.F."/>
            <person name="Lindblad-Toh K."/>
            <person name="Llopart A."/>
            <person name="Long M."/>
            <person name="Low L."/>
            <person name="Lozovsky E."/>
            <person name="Lu J."/>
            <person name="Luo M."/>
            <person name="Machado C.A."/>
            <person name="Makalowski W."/>
            <person name="Marzo M."/>
            <person name="Matsuda M."/>
            <person name="Matzkin L."/>
            <person name="McAllister B."/>
            <person name="McBride C.S."/>
            <person name="McKernan B."/>
            <person name="McKernan K."/>
            <person name="Mendez-Lago M."/>
            <person name="Minx P."/>
            <person name="Mollenhauer M.U."/>
            <person name="Montooth K."/>
            <person name="Mount S.M."/>
            <person name="Mu X."/>
            <person name="Myers E."/>
            <person name="Negre B."/>
            <person name="Newfeld S."/>
            <person name="Nielsen R."/>
            <person name="Noor M.A."/>
            <person name="O'Grady P."/>
            <person name="Pachter L."/>
            <person name="Papaceit M."/>
            <person name="Parisi M.J."/>
            <person name="Parisi M."/>
            <person name="Parts L."/>
            <person name="Pedersen J.S."/>
            <person name="Pesole G."/>
            <person name="Phillippy A.M."/>
            <person name="Ponting C.P."/>
            <person name="Pop M."/>
            <person name="Porcelli D."/>
            <person name="Powell J.R."/>
            <person name="Prohaska S."/>
            <person name="Pruitt K."/>
            <person name="Puig M."/>
            <person name="Quesneville H."/>
            <person name="Ram K.R."/>
            <person name="Rand D."/>
            <person name="Rasmussen M.D."/>
            <person name="Reed L.K."/>
            <person name="Reenan R."/>
            <person name="Reily A."/>
            <person name="Remington K.A."/>
            <person name="Rieger T.T."/>
            <person name="Ritchie M.G."/>
            <person name="Robin C."/>
            <person name="Rogers Y.H."/>
            <person name="Rohde C."/>
            <person name="Rozas J."/>
            <person name="Rubenfield M.J."/>
            <person name="Ruiz A."/>
            <person name="Russo S."/>
            <person name="Salzberg S.L."/>
            <person name="Sanchez-Gracia A."/>
            <person name="Saranga D.J."/>
            <person name="Sato H."/>
            <person name="Schaeffer S.W."/>
            <person name="Schatz M.C."/>
            <person name="Schlenke T."/>
            <person name="Schwartz R."/>
            <person name="Segarra C."/>
            <person name="Singh R.S."/>
            <person name="Sirot L."/>
            <person name="Sirota M."/>
            <person name="Sisneros N.B."/>
            <person name="Smith C.D."/>
            <person name="Smith T.F."/>
            <person name="Spieth J."/>
            <person name="Stage D.E."/>
            <person name="Stark A."/>
            <person name="Stephan W."/>
            <person name="Strausberg R.L."/>
            <person name="Strempel S."/>
            <person name="Sturgill D."/>
            <person name="Sutton G."/>
            <person name="Sutton G.G."/>
            <person name="Tao W."/>
            <person name="Teichmann S."/>
            <person name="Tobari Y.N."/>
            <person name="Tomimura Y."/>
            <person name="Tsolas J.M."/>
            <person name="Valente V.L."/>
            <person name="Venter E."/>
            <person name="Venter J.C."/>
            <person name="Vicario S."/>
            <person name="Vieira F.G."/>
            <person name="Vilella A.J."/>
            <person name="Villasante A."/>
            <person name="Walenz B."/>
            <person name="Wang J."/>
            <person name="Wasserman M."/>
            <person name="Watts T."/>
            <person name="Wilson D."/>
            <person name="Wilson R.K."/>
            <person name="Wing R.A."/>
            <person name="Wolfner M.F."/>
            <person name="Wong A."/>
            <person name="Wong G.K."/>
            <person name="Wu C.I."/>
            <person name="Wu G."/>
            <person name="Yamamoto D."/>
            <person name="Yang H.P."/>
            <person name="Yang S.P."/>
            <person name="Yorke J.A."/>
            <person name="Yoshida K."/>
            <person name="Zdobnov E."/>
            <person name="Zhang P."/>
            <person name="Zhang Y."/>
            <person name="Zimin A.V."/>
            <person name="Baldwin J."/>
            <person name="Abdouelleil A."/>
            <person name="Abdulkadir J."/>
            <person name="Abebe A."/>
            <person name="Abera B."/>
            <person name="Abreu J."/>
            <person name="Acer S.C."/>
            <person name="Aftuck L."/>
            <person name="Alexander A."/>
            <person name="An P."/>
            <person name="Anderson E."/>
            <person name="Anderson S."/>
            <person name="Arachi H."/>
            <person name="Azer M."/>
            <person name="Bachantsang P."/>
            <person name="Barry A."/>
            <person name="Bayul T."/>
            <person name="Berlin A."/>
            <person name="Bessette D."/>
            <person name="Bloom T."/>
            <person name="Blye J."/>
            <person name="Boguslavskiy L."/>
            <person name="Bonnet C."/>
            <person name="Boukhgalter B."/>
            <person name="Bourzgui I."/>
            <person name="Brown A."/>
            <person name="Cahill P."/>
            <person name="Channer S."/>
            <person name="Cheshatsang Y."/>
            <person name="Chuda L."/>
            <person name="Citroen M."/>
            <person name="Collymore A."/>
            <person name="Cooke P."/>
            <person name="Costello M."/>
            <person name="D'Aco K."/>
            <person name="Daza R."/>
            <person name="De Haan G."/>
            <person name="DeGray S."/>
            <person name="DeMaso C."/>
            <person name="Dhargay N."/>
            <person name="Dooley K."/>
            <person name="Dooley E."/>
            <person name="Doricent M."/>
            <person name="Dorje P."/>
            <person name="Dorjee K."/>
            <person name="Dupes A."/>
            <person name="Elong R."/>
            <person name="Falk J."/>
            <person name="Farina A."/>
            <person name="Faro S."/>
            <person name="Ferguson D."/>
            <person name="Fisher S."/>
            <person name="Foley C.D."/>
            <person name="Franke A."/>
            <person name="Friedrich D."/>
            <person name="Gadbois L."/>
            <person name="Gearin G."/>
            <person name="Gearin C.R."/>
            <person name="Giannoukos G."/>
            <person name="Goode T."/>
            <person name="Graham J."/>
            <person name="Grandbois E."/>
            <person name="Grewal S."/>
            <person name="Gyaltsen K."/>
            <person name="Hafez N."/>
            <person name="Hagos B."/>
            <person name="Hall J."/>
            <person name="Henson C."/>
            <person name="Hollinger A."/>
            <person name="Honan T."/>
            <person name="Huard M.D."/>
            <person name="Hughes L."/>
            <person name="Hurhula B."/>
            <person name="Husby M.E."/>
            <person name="Kamat A."/>
            <person name="Kanga B."/>
            <person name="Kashin S."/>
            <person name="Khazanovich D."/>
            <person name="Kisner P."/>
            <person name="Lance K."/>
            <person name="Lara M."/>
            <person name="Lee W."/>
            <person name="Lennon N."/>
            <person name="Letendre F."/>
            <person name="LeVine R."/>
            <person name="Lipovsky A."/>
            <person name="Liu X."/>
            <person name="Liu J."/>
            <person name="Liu S."/>
            <person name="Lokyitsang T."/>
            <person name="Lokyitsang Y."/>
            <person name="Lubonja R."/>
            <person name="Lui A."/>
            <person name="MacDonald P."/>
            <person name="Magnisalis V."/>
            <person name="Maru K."/>
            <person name="Matthews C."/>
            <person name="McCusker W."/>
            <person name="McDonough S."/>
            <person name="Mehta T."/>
            <person name="Meldrim J."/>
            <person name="Meneus L."/>
            <person name="Mihai O."/>
            <person name="Mihalev A."/>
            <person name="Mihova T."/>
            <person name="Mittelman R."/>
            <person name="Mlenga V."/>
            <person name="Montmayeur A."/>
            <person name="Mulrain L."/>
            <person name="Navidi A."/>
            <person name="Naylor J."/>
            <person name="Negash T."/>
            <person name="Nguyen T."/>
            <person name="Nguyen N."/>
            <person name="Nicol R."/>
            <person name="Norbu C."/>
            <person name="Norbu N."/>
            <person name="Novod N."/>
            <person name="O'Neill B."/>
            <person name="Osman S."/>
            <person name="Markiewicz E."/>
            <person name="Oyono O.L."/>
            <person name="Patti C."/>
            <person name="Phunkhang P."/>
            <person name="Pierre F."/>
            <person name="Priest M."/>
            <person name="Raghuraman S."/>
            <person name="Rege F."/>
            <person name="Reyes R."/>
            <person name="Rise C."/>
            <person name="Rogov P."/>
            <person name="Ross K."/>
            <person name="Ryan E."/>
            <person name="Settipalli S."/>
            <person name="Shea T."/>
            <person name="Sherpa N."/>
            <person name="Shi L."/>
            <person name="Shih D."/>
            <person name="Sparrow T."/>
            <person name="Spaulding J."/>
            <person name="Stalker J."/>
            <person name="Stange-Thomann N."/>
            <person name="Stavropoulos S."/>
            <person name="Stone C."/>
            <person name="Strader C."/>
            <person name="Tesfaye S."/>
            <person name="Thomson T."/>
            <person name="Thoulutsang Y."/>
            <person name="Thoulutsang D."/>
            <person name="Topham K."/>
            <person name="Topping I."/>
            <person name="Tsamla T."/>
            <person name="Vassiliev H."/>
            <person name="Vo A."/>
            <person name="Wangchuk T."/>
            <person name="Wangdi T."/>
            <person name="Weiand M."/>
            <person name="Wilkinson J."/>
            <person name="Wilson A."/>
            <person name="Yadav S."/>
            <person name="Young G."/>
            <person name="Yu Q."/>
            <person name="Zembek L."/>
            <person name="Zhong D."/>
            <person name="Zimmer A."/>
            <person name="Zwirko Z."/>
            <person name="Jaffe D.B."/>
            <person name="Alvarez P."/>
            <person name="Brockman W."/>
            <person name="Butler J."/>
            <person name="Chin C."/>
            <person name="Gnerre S."/>
            <person name="Grabherr M."/>
            <person name="Kleber M."/>
            <person name="Mauceli E."/>
            <person name="MacCallum I."/>
        </authorList>
    </citation>
    <scope>NUCLEOTIDE SEQUENCE [LARGE SCALE GENOMIC DNA]</scope>
    <source>
        <strain evidence="4">white501</strain>
    </source>
</reference>
<name>B4QU83_DROSI</name>
<organism evidence="3 4">
    <name type="scientific">Drosophila simulans</name>
    <name type="common">Fruit fly</name>
    <dbReference type="NCBI Taxonomy" id="7240"/>
    <lineage>
        <taxon>Eukaryota</taxon>
        <taxon>Metazoa</taxon>
        <taxon>Ecdysozoa</taxon>
        <taxon>Arthropoda</taxon>
        <taxon>Hexapoda</taxon>
        <taxon>Insecta</taxon>
        <taxon>Pterygota</taxon>
        <taxon>Neoptera</taxon>
        <taxon>Endopterygota</taxon>
        <taxon>Diptera</taxon>
        <taxon>Brachycera</taxon>
        <taxon>Muscomorpha</taxon>
        <taxon>Ephydroidea</taxon>
        <taxon>Drosophilidae</taxon>
        <taxon>Drosophila</taxon>
        <taxon>Sophophora</taxon>
    </lineage>
</organism>
<feature type="transmembrane region" description="Helical" evidence="1">
    <location>
        <begin position="68"/>
        <end position="89"/>
    </location>
</feature>
<dbReference type="HOGENOM" id="CLU_1706120_0_0_1"/>
<dbReference type="EMBL" id="CM000364">
    <property type="protein sequence ID" value="EDX14320.1"/>
    <property type="molecule type" value="Genomic_DNA"/>
</dbReference>
<keyword evidence="2" id="KW-0732">Signal</keyword>
<keyword evidence="1" id="KW-0472">Membrane</keyword>